<dbReference type="Proteomes" id="UP000435802">
    <property type="component" value="Unassembled WGS sequence"/>
</dbReference>
<accession>A0A6N8SDU7</accession>
<dbReference type="InterPro" id="IPR021955">
    <property type="entry name" value="DUF3572"/>
</dbReference>
<comment type="caution">
    <text evidence="1">The sequence shown here is derived from an EMBL/GenBank/DDBJ whole genome shotgun (WGS) entry which is preliminary data.</text>
</comment>
<evidence type="ECO:0000313" key="1">
    <source>
        <dbReference type="EMBL" id="MXN46783.1"/>
    </source>
</evidence>
<gene>
    <name evidence="1" type="ORF">GR138_16425</name>
</gene>
<reference evidence="1 2" key="1">
    <citation type="submission" date="2019-12" db="EMBL/GenBank/DDBJ databases">
        <title>Shinella kummerowiae sp. nov., a symbiotic bacterium isolated from root nodules of the herbal legume Kummerowia stipulacea.</title>
        <authorList>
            <person name="Gao J."/>
        </authorList>
    </citation>
    <scope>NUCLEOTIDE SEQUENCE [LARGE SCALE GENOMIC DNA]</scope>
    <source>
        <strain evidence="1 2">CCBAU 25048</strain>
    </source>
</reference>
<dbReference type="OrthoDB" id="7356934at2"/>
<dbReference type="RefSeq" id="WP_160860328.1">
    <property type="nucleotide sequence ID" value="NZ_WUMK01000006.1"/>
</dbReference>
<sequence length="99" mass="10354">MKSQKDTAATEDAEATAVTILGWLAGEPELLSRFLALTGVAPAEVRNAVNDPAFLAGIVDFLMEHEPTLLAFSAATGVQPEAVVRAHAILSGPYGSNDF</sequence>
<name>A0A6N8SDU7_9HYPH</name>
<keyword evidence="2" id="KW-1185">Reference proteome</keyword>
<organism evidence="1 2">
    <name type="scientific">Shinella kummerowiae</name>
    <dbReference type="NCBI Taxonomy" id="417745"/>
    <lineage>
        <taxon>Bacteria</taxon>
        <taxon>Pseudomonadati</taxon>
        <taxon>Pseudomonadota</taxon>
        <taxon>Alphaproteobacteria</taxon>
        <taxon>Hyphomicrobiales</taxon>
        <taxon>Rhizobiaceae</taxon>
        <taxon>Shinella</taxon>
    </lineage>
</organism>
<dbReference type="Pfam" id="PF12096">
    <property type="entry name" value="DUF3572"/>
    <property type="match status" value="1"/>
</dbReference>
<evidence type="ECO:0000313" key="2">
    <source>
        <dbReference type="Proteomes" id="UP000435802"/>
    </source>
</evidence>
<protein>
    <submittedName>
        <fullName evidence="1">DUF3572 family protein</fullName>
    </submittedName>
</protein>
<dbReference type="EMBL" id="WUMK01000006">
    <property type="protein sequence ID" value="MXN46783.1"/>
    <property type="molecule type" value="Genomic_DNA"/>
</dbReference>
<dbReference type="AlphaFoldDB" id="A0A6N8SDU7"/>
<proteinExistence type="predicted"/>